<evidence type="ECO:0000313" key="3">
    <source>
        <dbReference type="Proteomes" id="UP000003963"/>
    </source>
</evidence>
<evidence type="ECO:0000313" key="2">
    <source>
        <dbReference type="EMBL" id="EFL27749.1"/>
    </source>
</evidence>
<evidence type="ECO:0000256" key="1">
    <source>
        <dbReference type="SAM" id="MobiDB-lite"/>
    </source>
</evidence>
<dbReference type="STRING" id="457427.SSOG_07463"/>
<dbReference type="EMBL" id="GG657754">
    <property type="protein sequence ID" value="EFL27749.1"/>
    <property type="molecule type" value="Genomic_DNA"/>
</dbReference>
<organism evidence="2 3">
    <name type="scientific">Streptomyces himastatinicus ATCC 53653</name>
    <dbReference type="NCBI Taxonomy" id="457427"/>
    <lineage>
        <taxon>Bacteria</taxon>
        <taxon>Bacillati</taxon>
        <taxon>Actinomycetota</taxon>
        <taxon>Actinomycetes</taxon>
        <taxon>Kitasatosporales</taxon>
        <taxon>Streptomycetaceae</taxon>
        <taxon>Streptomyces</taxon>
        <taxon>Streptomyces violaceusniger group</taxon>
    </lineage>
</organism>
<proteinExistence type="predicted"/>
<sequence>MAVGLTCGGELDVLVQCIDPMAQPHLTAAFEEVLRVDPQLWHRSSTAPMNSSAAPCVSSVPGRWTVR</sequence>
<accession>D9WKQ9</accession>
<protein>
    <submittedName>
        <fullName evidence="2">Uncharacterized protein</fullName>
    </submittedName>
</protein>
<keyword evidence="3" id="KW-1185">Reference proteome</keyword>
<dbReference type="HOGENOM" id="CLU_2810601_0_0_11"/>
<dbReference type="AlphaFoldDB" id="D9WKQ9"/>
<reference evidence="2 3" key="1">
    <citation type="submission" date="2009-02" db="EMBL/GenBank/DDBJ databases">
        <title>Annotation of Streptomyces hygroscopicus strain ATCC 53653.</title>
        <authorList>
            <consortium name="The Broad Institute Genome Sequencing Platform"/>
            <consortium name="Broad Institute Microbial Sequencing Center"/>
            <person name="Fischbach M."/>
            <person name="Godfrey P."/>
            <person name="Ward D."/>
            <person name="Young S."/>
            <person name="Zeng Q."/>
            <person name="Koehrsen M."/>
            <person name="Alvarado L."/>
            <person name="Berlin A.M."/>
            <person name="Bochicchio J."/>
            <person name="Borenstein D."/>
            <person name="Chapman S.B."/>
            <person name="Chen Z."/>
            <person name="Engels R."/>
            <person name="Freedman E."/>
            <person name="Gellesch M."/>
            <person name="Goldberg J."/>
            <person name="Griggs A."/>
            <person name="Gujja S."/>
            <person name="Heilman E.R."/>
            <person name="Heiman D.I."/>
            <person name="Hepburn T.A."/>
            <person name="Howarth C."/>
            <person name="Jen D."/>
            <person name="Larson L."/>
            <person name="Lewis B."/>
            <person name="Mehta T."/>
            <person name="Park D."/>
            <person name="Pearson M."/>
            <person name="Richards J."/>
            <person name="Roberts A."/>
            <person name="Saif S."/>
            <person name="Shea T.D."/>
            <person name="Shenoy N."/>
            <person name="Sisk P."/>
            <person name="Stolte C."/>
            <person name="Sykes S.N."/>
            <person name="Thomson T."/>
            <person name="Walk T."/>
            <person name="White J."/>
            <person name="Yandava C."/>
            <person name="Straight P."/>
            <person name="Clardy J."/>
            <person name="Hung D."/>
            <person name="Kolter R."/>
            <person name="Mekalanos J."/>
            <person name="Walker S."/>
            <person name="Walsh C.T."/>
            <person name="Wieland-Brown L.C."/>
            <person name="Haas B."/>
            <person name="Nusbaum C."/>
            <person name="Birren B."/>
        </authorList>
    </citation>
    <scope>NUCLEOTIDE SEQUENCE [LARGE SCALE GENOMIC DNA]</scope>
    <source>
        <strain evidence="2 3">ATCC 53653</strain>
    </source>
</reference>
<name>D9WKQ9_9ACTN</name>
<dbReference type="Proteomes" id="UP000003963">
    <property type="component" value="Unassembled WGS sequence"/>
</dbReference>
<gene>
    <name evidence="2" type="ORF">SSOG_07463</name>
</gene>
<feature type="region of interest" description="Disordered" evidence="1">
    <location>
        <begin position="46"/>
        <end position="67"/>
    </location>
</feature>